<dbReference type="SMART" id="SM00422">
    <property type="entry name" value="HTH_MERR"/>
    <property type="match status" value="1"/>
</dbReference>
<dbReference type="SUPFAM" id="SSF46955">
    <property type="entry name" value="Putative DNA-binding domain"/>
    <property type="match status" value="1"/>
</dbReference>
<dbReference type="InterPro" id="IPR047057">
    <property type="entry name" value="MerR_fam"/>
</dbReference>
<accession>A0A346XTS9</accession>
<dbReference type="KEGG" id="euz:DVS28_a0925"/>
<dbReference type="Gene3D" id="1.10.1660.10">
    <property type="match status" value="1"/>
</dbReference>
<dbReference type="EMBL" id="CP031165">
    <property type="protein sequence ID" value="AXV05626.1"/>
    <property type="molecule type" value="Genomic_DNA"/>
</dbReference>
<keyword evidence="1" id="KW-0238">DNA-binding</keyword>
<organism evidence="3 4">
    <name type="scientific">Euzebya pacifica</name>
    <dbReference type="NCBI Taxonomy" id="1608957"/>
    <lineage>
        <taxon>Bacteria</taxon>
        <taxon>Bacillati</taxon>
        <taxon>Actinomycetota</taxon>
        <taxon>Nitriliruptoria</taxon>
        <taxon>Euzebyales</taxon>
    </lineage>
</organism>
<gene>
    <name evidence="3" type="ORF">DVS28_a0925</name>
</gene>
<sequence length="244" mass="26932">MRMRIDELAARTGVTSRNIRAYREKGLLPAPELEGRTGFYTDEHLQRLDIITYLQDRGFSLEAIRKTLDAWSAGGDFSHLLTLKQILNSPFQTEEPEVVSVPELLVRFPEAMHDATLLTRAMRLRLIEPGPSNQLLIPSPLLLQAGVELTRIGVPLAEVLDLFERVRVDLSGVADAFVGIAERFLVRPVELGTDGAPSPSDAIGALEKLRPLALEAVKPILIRELVTAVEDAVARLATALEQQD</sequence>
<dbReference type="Proteomes" id="UP000264006">
    <property type="component" value="Chromosome"/>
</dbReference>
<dbReference type="PROSITE" id="PS50937">
    <property type="entry name" value="HTH_MERR_2"/>
    <property type="match status" value="1"/>
</dbReference>
<evidence type="ECO:0000313" key="3">
    <source>
        <dbReference type="EMBL" id="AXV05626.1"/>
    </source>
</evidence>
<dbReference type="GO" id="GO:0003700">
    <property type="term" value="F:DNA-binding transcription factor activity"/>
    <property type="evidence" value="ECO:0007669"/>
    <property type="project" value="InterPro"/>
</dbReference>
<reference evidence="3 4" key="1">
    <citation type="submission" date="2018-09" db="EMBL/GenBank/DDBJ databases">
        <title>Complete genome sequence of Euzebya sp. DY32-46 isolated from seawater of Pacific Ocean.</title>
        <authorList>
            <person name="Xu L."/>
            <person name="Wu Y.-H."/>
            <person name="Xu X.-W."/>
        </authorList>
    </citation>
    <scope>NUCLEOTIDE SEQUENCE [LARGE SCALE GENOMIC DNA]</scope>
    <source>
        <strain evidence="3 4">DY32-46</strain>
    </source>
</reference>
<dbReference type="InterPro" id="IPR009061">
    <property type="entry name" value="DNA-bd_dom_put_sf"/>
</dbReference>
<protein>
    <submittedName>
        <fullName evidence="3">Putative MerR-family transcriptional regulator</fullName>
    </submittedName>
</protein>
<dbReference type="AlphaFoldDB" id="A0A346XTS9"/>
<evidence type="ECO:0000313" key="4">
    <source>
        <dbReference type="Proteomes" id="UP000264006"/>
    </source>
</evidence>
<evidence type="ECO:0000259" key="2">
    <source>
        <dbReference type="PROSITE" id="PS50937"/>
    </source>
</evidence>
<dbReference type="GO" id="GO:0003677">
    <property type="term" value="F:DNA binding"/>
    <property type="evidence" value="ECO:0007669"/>
    <property type="project" value="UniProtKB-KW"/>
</dbReference>
<evidence type="ECO:0000256" key="1">
    <source>
        <dbReference type="ARBA" id="ARBA00023125"/>
    </source>
</evidence>
<keyword evidence="4" id="KW-1185">Reference proteome</keyword>
<proteinExistence type="predicted"/>
<dbReference type="Pfam" id="PF13411">
    <property type="entry name" value="MerR_1"/>
    <property type="match status" value="1"/>
</dbReference>
<dbReference type="PANTHER" id="PTHR30204:SF93">
    <property type="entry name" value="HTH MERR-TYPE DOMAIN-CONTAINING PROTEIN"/>
    <property type="match status" value="1"/>
</dbReference>
<dbReference type="InterPro" id="IPR000551">
    <property type="entry name" value="MerR-type_HTH_dom"/>
</dbReference>
<dbReference type="PANTHER" id="PTHR30204">
    <property type="entry name" value="REDOX-CYCLING DRUG-SENSING TRANSCRIPTIONAL ACTIVATOR SOXR"/>
    <property type="match status" value="1"/>
</dbReference>
<feature type="domain" description="HTH merR-type" evidence="2">
    <location>
        <begin position="1"/>
        <end position="70"/>
    </location>
</feature>
<name>A0A346XTS9_9ACTN</name>